<dbReference type="RefSeq" id="XP_024572263.1">
    <property type="nucleotide sequence ID" value="XM_024729248.1"/>
</dbReference>
<dbReference type="SUPFAM" id="SSF50182">
    <property type="entry name" value="Sm-like ribonucleoproteins"/>
    <property type="match status" value="1"/>
</dbReference>
<dbReference type="PANTHER" id="PTHR21415:SF1">
    <property type="entry name" value="U7 SNRNA-ASSOCIATED SM-LIKE PROTEIN LSM11"/>
    <property type="match status" value="1"/>
</dbReference>
<dbReference type="Proteomes" id="UP000054928">
    <property type="component" value="Unassembled WGS sequence"/>
</dbReference>
<dbReference type="STRING" id="4781.A0A0P1A6T8"/>
<name>A0A0P1A6T8_PLAHL</name>
<protein>
    <submittedName>
        <fullName evidence="1">Ribonucleoprotein LSM domain</fullName>
    </submittedName>
</protein>
<dbReference type="EMBL" id="CCYD01000109">
    <property type="protein sequence ID" value="CEG35894.1"/>
    <property type="molecule type" value="Genomic_DNA"/>
</dbReference>
<sequence>MDAKLMEARLRAFYTKHNPDNDQNIAEIVRKFAGRERQLCAKLLKKYGEAPDLTFGDVSTDQDDVSKTTDAVIYSYAAYQSDFKPYPLVKATPTSLDFRSKQFDALKALQTPRRLLELPVPTAYPLDNIQKCRHLLPKSDVNRQTLIVRPNKASPSTAKAIKTSKTSSPAAPSLFEQLADTYLDGPFRVLRRCFLERLRVLVVIRRINSVRGTCSGFLKAFDKHMNLVLLDVSQEYIPLQNYTRLLREVQKGNRPASDHVFSAANRQRNHRVLFSVGGTKRELDKSFHNSSELHIVDIFEGGYRATKGLVRHPKTERLNLSALLYALQNFAVDAALDRDECITAGIVMFTTPLENMVLATTPSRSLLVVLFTHPEFNVEVAKRLVKRFAFNYDKCDDVTMQQSNSIAMLPCRFRQIFSQAIEEIVERELISLGETIFFSENRQTTVVADILGDQESFLCFNYSPHSKTTDCKISKTDFEEECRNPVRADISLSDVPKDRVRNPPIFRVRNKVTVAPAANTLIDFQHLEKIKAKRKTRWMSRNTVMSHLKPHKFQRIFHIIGLERKVAMLGFHQTERALKIKNVVSSFEKFISLSSHLFNSASSEPQQQLHNLDQFVWKNDCVAAKKLEKGMNISLFVAWKKGPCCLYVPIVSSSMKSETESLIRVTVKTLFEILEPLLDCQAKILA</sequence>
<dbReference type="AlphaFoldDB" id="A0A0P1A6T8"/>
<dbReference type="OrthoDB" id="437526at2759"/>
<evidence type="ECO:0000313" key="1">
    <source>
        <dbReference type="EMBL" id="CEG35894.1"/>
    </source>
</evidence>
<dbReference type="GeneID" id="36395275"/>
<proteinExistence type="predicted"/>
<keyword evidence="1" id="KW-0687">Ribonucleoprotein</keyword>
<dbReference type="GO" id="GO:0071209">
    <property type="term" value="F:U7 snRNA binding"/>
    <property type="evidence" value="ECO:0007669"/>
    <property type="project" value="InterPro"/>
</dbReference>
<organism evidence="1 2">
    <name type="scientific">Plasmopara halstedii</name>
    <name type="common">Downy mildew of sunflower</name>
    <dbReference type="NCBI Taxonomy" id="4781"/>
    <lineage>
        <taxon>Eukaryota</taxon>
        <taxon>Sar</taxon>
        <taxon>Stramenopiles</taxon>
        <taxon>Oomycota</taxon>
        <taxon>Peronosporomycetes</taxon>
        <taxon>Peronosporales</taxon>
        <taxon>Peronosporaceae</taxon>
        <taxon>Plasmopara</taxon>
    </lineage>
</organism>
<evidence type="ECO:0000313" key="2">
    <source>
        <dbReference type="Proteomes" id="UP000054928"/>
    </source>
</evidence>
<accession>A0A0P1A6T8</accession>
<dbReference type="GO" id="GO:0005683">
    <property type="term" value="C:U7 snRNP"/>
    <property type="evidence" value="ECO:0007669"/>
    <property type="project" value="TreeGrafter"/>
</dbReference>
<dbReference type="InterPro" id="IPR039267">
    <property type="entry name" value="Lsm11"/>
</dbReference>
<dbReference type="PANTHER" id="PTHR21415">
    <property type="entry name" value="U7 SNRNA-ASSOCIATED SM-LIKE PROTEIN LSM11"/>
    <property type="match status" value="1"/>
</dbReference>
<dbReference type="GO" id="GO:0006398">
    <property type="term" value="P:mRNA 3'-end processing by stem-loop binding and cleavage"/>
    <property type="evidence" value="ECO:0007669"/>
    <property type="project" value="TreeGrafter"/>
</dbReference>
<reference evidence="2" key="1">
    <citation type="submission" date="2014-09" db="EMBL/GenBank/DDBJ databases">
        <authorList>
            <person name="Sharma Rahul"/>
            <person name="Thines Marco"/>
        </authorList>
    </citation>
    <scope>NUCLEOTIDE SEQUENCE [LARGE SCALE GENOMIC DNA]</scope>
</reference>
<dbReference type="Gene3D" id="2.30.30.100">
    <property type="match status" value="1"/>
</dbReference>
<keyword evidence="2" id="KW-1185">Reference proteome</keyword>
<dbReference type="InterPro" id="IPR010920">
    <property type="entry name" value="LSM_dom_sf"/>
</dbReference>